<proteinExistence type="predicted"/>
<name>A0AC34F2J1_9BILA</name>
<sequence length="106" mass="10875">MPYIDSHGNLVDKPQGVLQGYSLPGFLGIFGGIITFITAFFQSLFAPLMGLRKSTDTSKSPKRGGGDWRPPGGGGGGGGGGGPRNRRIGRLNNSSMDMSSCPSSGG</sequence>
<evidence type="ECO:0000313" key="1">
    <source>
        <dbReference type="Proteomes" id="UP000887579"/>
    </source>
</evidence>
<protein>
    <submittedName>
        <fullName evidence="2">Glycine-rich protein</fullName>
    </submittedName>
</protein>
<evidence type="ECO:0000313" key="2">
    <source>
        <dbReference type="WBParaSite" id="ES5_v2.g11129.t1"/>
    </source>
</evidence>
<organism evidence="1 2">
    <name type="scientific">Panagrolaimus sp. ES5</name>
    <dbReference type="NCBI Taxonomy" id="591445"/>
    <lineage>
        <taxon>Eukaryota</taxon>
        <taxon>Metazoa</taxon>
        <taxon>Ecdysozoa</taxon>
        <taxon>Nematoda</taxon>
        <taxon>Chromadorea</taxon>
        <taxon>Rhabditida</taxon>
        <taxon>Tylenchina</taxon>
        <taxon>Panagrolaimomorpha</taxon>
        <taxon>Panagrolaimoidea</taxon>
        <taxon>Panagrolaimidae</taxon>
        <taxon>Panagrolaimus</taxon>
    </lineage>
</organism>
<reference evidence="2" key="1">
    <citation type="submission" date="2022-11" db="UniProtKB">
        <authorList>
            <consortium name="WormBaseParasite"/>
        </authorList>
    </citation>
    <scope>IDENTIFICATION</scope>
</reference>
<accession>A0AC34F2J1</accession>
<dbReference type="Proteomes" id="UP000887579">
    <property type="component" value="Unplaced"/>
</dbReference>
<dbReference type="WBParaSite" id="ES5_v2.g11129.t1">
    <property type="protein sequence ID" value="ES5_v2.g11129.t1"/>
    <property type="gene ID" value="ES5_v2.g11129"/>
</dbReference>